<gene>
    <name evidence="2" type="ORF">MOO45_07385</name>
</gene>
<dbReference type="InterPro" id="IPR010057">
    <property type="entry name" value="Transcription_activator_Rgg_C"/>
</dbReference>
<evidence type="ECO:0000313" key="2">
    <source>
        <dbReference type="EMBL" id="UQS82004.1"/>
    </source>
</evidence>
<organism evidence="2 3">
    <name type="scientific">Bombilactobacillus folatiphilus</name>
    <dbReference type="NCBI Taxonomy" id="2923362"/>
    <lineage>
        <taxon>Bacteria</taxon>
        <taxon>Bacillati</taxon>
        <taxon>Bacillota</taxon>
        <taxon>Bacilli</taxon>
        <taxon>Lactobacillales</taxon>
        <taxon>Lactobacillaceae</taxon>
        <taxon>Bombilactobacillus</taxon>
    </lineage>
</organism>
<dbReference type="Gene3D" id="1.25.40.400">
    <property type="match status" value="1"/>
</dbReference>
<dbReference type="Proteomes" id="UP000831495">
    <property type="component" value="Chromosome"/>
</dbReference>
<proteinExistence type="predicted"/>
<reference evidence="2" key="1">
    <citation type="journal article" date="2022" name="Int. J. Syst. Evol. Microbiol.">
        <title>Apilactobacillus apisilvae sp. nov., Nicolia spurrieriana gen. nov. sp. nov., Bombilactobacillus folatiphilus sp. nov. and Bombilactobacillus thymidiniphilus sp. nov., four new lactic acid bacterial isolates from stingless bees Tetragonula carbonaria and Austroplebeia australis.</title>
        <authorList>
            <person name="Oliphant S.A."/>
            <person name="Watson-Haigh N.S."/>
            <person name="Sumby K.M."/>
            <person name="Gardner J."/>
            <person name="Groom S."/>
            <person name="Jiranek V."/>
        </authorList>
    </citation>
    <scope>NUCLEOTIDE SEQUENCE</scope>
    <source>
        <strain evidence="2">SG4_D2</strain>
    </source>
</reference>
<evidence type="ECO:0000313" key="3">
    <source>
        <dbReference type="Proteomes" id="UP000831495"/>
    </source>
</evidence>
<protein>
    <recommendedName>
        <fullName evidence="1">HTH-type transcriptional regulator Rgg C-terminal domain-containing protein</fullName>
    </recommendedName>
</protein>
<dbReference type="SUPFAM" id="SSF48452">
    <property type="entry name" value="TPR-like"/>
    <property type="match status" value="1"/>
</dbReference>
<dbReference type="PANTHER" id="PTHR37038">
    <property type="entry name" value="TRANSCRIPTIONAL REGULATOR-RELATED"/>
    <property type="match status" value="1"/>
</dbReference>
<dbReference type="SUPFAM" id="SSF47413">
    <property type="entry name" value="lambda repressor-like DNA-binding domains"/>
    <property type="match status" value="1"/>
</dbReference>
<dbReference type="NCBIfam" id="TIGR01716">
    <property type="entry name" value="RGG_Cterm"/>
    <property type="match status" value="1"/>
</dbReference>
<sequence>MYGEVIKQIRLNKNLTLKAVYLDVCSKTNAIKFEQGLRILAADKFNHVLENLMITMNEFQWIQNGYQPNPEHYYEYMISNTWNSNQITAFQQQLHNLEKTPQSIKRVQLASYRSLQNYQKKLAPAPKELVIIINYFSNLSTWTLSDVRFFANNCSVLPYSLMKNLLHEALKVQDRYQYYRDSDQIFAIVLSNCLDVMITNADYAAASKTLTLLKQQTQNITMGTFKLFEKYYEAKLDFLHFNKQKGLAELKQVQNVAAFLENKQLIGEIQALIANPIINPNQNSK</sequence>
<dbReference type="Pfam" id="PF21259">
    <property type="entry name" value="Rgg_C"/>
    <property type="match status" value="1"/>
</dbReference>
<feature type="domain" description="HTH-type transcriptional regulator Rgg C-terminal" evidence="1">
    <location>
        <begin position="102"/>
        <end position="266"/>
    </location>
</feature>
<dbReference type="PANTHER" id="PTHR37038:SF12">
    <property type="entry name" value="TRANSCRIPTIONAL REGULATOR"/>
    <property type="match status" value="1"/>
</dbReference>
<dbReference type="InterPro" id="IPR053163">
    <property type="entry name" value="HTH-type_regulator_Rgg"/>
</dbReference>
<dbReference type="InterPro" id="IPR001387">
    <property type="entry name" value="Cro/C1-type_HTH"/>
</dbReference>
<name>A0ABY4P8V1_9LACO</name>
<dbReference type="InterPro" id="IPR010982">
    <property type="entry name" value="Lambda_DNA-bd_dom_sf"/>
</dbReference>
<evidence type="ECO:0000259" key="1">
    <source>
        <dbReference type="Pfam" id="PF21259"/>
    </source>
</evidence>
<keyword evidence="3" id="KW-1185">Reference proteome</keyword>
<dbReference type="CDD" id="cd00093">
    <property type="entry name" value="HTH_XRE"/>
    <property type="match status" value="1"/>
</dbReference>
<accession>A0ABY4P8V1</accession>
<dbReference type="EMBL" id="CP093366">
    <property type="protein sequence ID" value="UQS82004.1"/>
    <property type="molecule type" value="Genomic_DNA"/>
</dbReference>
<dbReference type="InterPro" id="IPR011990">
    <property type="entry name" value="TPR-like_helical_dom_sf"/>
</dbReference>
<dbReference type="RefSeq" id="WP_249514272.1">
    <property type="nucleotide sequence ID" value="NZ_CP093366.1"/>
</dbReference>